<evidence type="ECO:0000313" key="5">
    <source>
        <dbReference type="EMBL" id="RMI43020.1"/>
    </source>
</evidence>
<dbReference type="GO" id="GO:0006465">
    <property type="term" value="P:signal peptide processing"/>
    <property type="evidence" value="ECO:0007669"/>
    <property type="project" value="InterPro"/>
</dbReference>
<dbReference type="Gene3D" id="2.10.109.10">
    <property type="entry name" value="Umud Fragment, subunit A"/>
    <property type="match status" value="1"/>
</dbReference>
<organism evidence="5 6">
    <name type="scientific">Actinomadura harenae</name>
    <dbReference type="NCBI Taxonomy" id="2483351"/>
    <lineage>
        <taxon>Bacteria</taxon>
        <taxon>Bacillati</taxon>
        <taxon>Actinomycetota</taxon>
        <taxon>Actinomycetes</taxon>
        <taxon>Streptosporangiales</taxon>
        <taxon>Thermomonosporaceae</taxon>
        <taxon>Actinomadura</taxon>
    </lineage>
</organism>
<dbReference type="Pfam" id="PF10502">
    <property type="entry name" value="Peptidase_S26"/>
    <property type="match status" value="2"/>
</dbReference>
<dbReference type="AlphaFoldDB" id="A0A3M2M1S9"/>
<gene>
    <name evidence="5" type="ORF">EBO15_17430</name>
</gene>
<dbReference type="Proteomes" id="UP000282674">
    <property type="component" value="Unassembled WGS sequence"/>
</dbReference>
<dbReference type="EMBL" id="RFFG01000028">
    <property type="protein sequence ID" value="RMI43020.1"/>
    <property type="molecule type" value="Genomic_DNA"/>
</dbReference>
<evidence type="ECO:0000259" key="4">
    <source>
        <dbReference type="Pfam" id="PF10502"/>
    </source>
</evidence>
<evidence type="ECO:0000256" key="3">
    <source>
        <dbReference type="PIRSR" id="PIRSR600223-1"/>
    </source>
</evidence>
<protein>
    <recommendedName>
        <fullName evidence="4">Peptidase S26 domain-containing protein</fullName>
    </recommendedName>
</protein>
<dbReference type="InterPro" id="IPR036286">
    <property type="entry name" value="LexA/Signal_pep-like_sf"/>
</dbReference>
<dbReference type="GO" id="GO:0005886">
    <property type="term" value="C:plasma membrane"/>
    <property type="evidence" value="ECO:0007669"/>
    <property type="project" value="UniProtKB-SubCell"/>
</dbReference>
<dbReference type="OrthoDB" id="5518017at2"/>
<evidence type="ECO:0000313" key="6">
    <source>
        <dbReference type="Proteomes" id="UP000282674"/>
    </source>
</evidence>
<accession>A0A3M2M1S9</accession>
<feature type="domain" description="Peptidase S26" evidence="4">
    <location>
        <begin position="16"/>
        <end position="95"/>
    </location>
</feature>
<dbReference type="InterPro" id="IPR000223">
    <property type="entry name" value="Pept_S26A_signal_pept_1"/>
</dbReference>
<feature type="active site" evidence="3">
    <location>
        <position position="38"/>
    </location>
</feature>
<proteinExistence type="inferred from homology"/>
<dbReference type="GO" id="GO:0004252">
    <property type="term" value="F:serine-type endopeptidase activity"/>
    <property type="evidence" value="ECO:0007669"/>
    <property type="project" value="InterPro"/>
</dbReference>
<keyword evidence="6" id="KW-1185">Reference proteome</keyword>
<dbReference type="PRINTS" id="PR00727">
    <property type="entry name" value="LEADERPTASE"/>
</dbReference>
<comment type="caution">
    <text evidence="5">The sequence shown here is derived from an EMBL/GenBank/DDBJ whole genome shotgun (WGS) entry which is preliminary data.</text>
</comment>
<dbReference type="InterPro" id="IPR019533">
    <property type="entry name" value="Peptidase_S26"/>
</dbReference>
<dbReference type="SUPFAM" id="SSF51306">
    <property type="entry name" value="LexA/Signal peptidase"/>
    <property type="match status" value="1"/>
</dbReference>
<comment type="subcellular location">
    <subcellularLocation>
        <location evidence="1">Cell membrane</location>
        <topology evidence="1">Single-pass type II membrane protein</topology>
    </subcellularLocation>
</comment>
<evidence type="ECO:0000256" key="2">
    <source>
        <dbReference type="ARBA" id="ARBA00009370"/>
    </source>
</evidence>
<feature type="domain" description="Peptidase S26" evidence="4">
    <location>
        <begin position="104"/>
        <end position="142"/>
    </location>
</feature>
<dbReference type="CDD" id="cd06530">
    <property type="entry name" value="S26_SPase_I"/>
    <property type="match status" value="1"/>
</dbReference>
<comment type="similarity">
    <text evidence="2">Belongs to the peptidase S26 family.</text>
</comment>
<sequence length="166" mass="17719">MNTSLVILVPVACLVLGVVASAVLARRRLVVVTVSGPSMEPTFTTGDRVLVLRRRTVRRGDVVVLARPRSVGGRRVGGEPDWYVKRVAALPGDEVPEDVRPVVPDLLVPDGQVVVLGDGARSADSRMWGYCPLDGVLGVVVRRFSRPRGEASVPGPSVRRTPPPSA</sequence>
<feature type="active site" evidence="3">
    <location>
        <position position="85"/>
    </location>
</feature>
<dbReference type="PANTHER" id="PTHR43390">
    <property type="entry name" value="SIGNAL PEPTIDASE I"/>
    <property type="match status" value="1"/>
</dbReference>
<reference evidence="5 6" key="1">
    <citation type="submission" date="2018-10" db="EMBL/GenBank/DDBJ databases">
        <title>Isolation from soil.</title>
        <authorList>
            <person name="Hu J."/>
        </authorList>
    </citation>
    <scope>NUCLEOTIDE SEQUENCE [LARGE SCALE GENOMIC DNA]</scope>
    <source>
        <strain evidence="5 6">NEAU-Ht49</strain>
    </source>
</reference>
<evidence type="ECO:0000256" key="1">
    <source>
        <dbReference type="ARBA" id="ARBA00004401"/>
    </source>
</evidence>
<dbReference type="RefSeq" id="WP_122195450.1">
    <property type="nucleotide sequence ID" value="NZ_JBHSKC010000004.1"/>
</dbReference>
<dbReference type="PANTHER" id="PTHR43390:SF1">
    <property type="entry name" value="CHLOROPLAST PROCESSING PEPTIDASE"/>
    <property type="match status" value="1"/>
</dbReference>
<name>A0A3M2M1S9_9ACTN</name>